<gene>
    <name evidence="6" type="primary">eglS</name>
    <name evidence="6" type="ORF">NCTC11429_04414</name>
</gene>
<evidence type="ECO:0000313" key="7">
    <source>
        <dbReference type="Proteomes" id="UP000308196"/>
    </source>
</evidence>
<dbReference type="RefSeq" id="WP_028070378.1">
    <property type="nucleotide sequence ID" value="NZ_LR590484.1"/>
</dbReference>
<dbReference type="GO" id="GO:0000272">
    <property type="term" value="P:polysaccharide catabolic process"/>
    <property type="evidence" value="ECO:0007669"/>
    <property type="project" value="InterPro"/>
</dbReference>
<evidence type="ECO:0000256" key="3">
    <source>
        <dbReference type="RuleBase" id="RU361153"/>
    </source>
</evidence>
<dbReference type="InterPro" id="IPR017853">
    <property type="entry name" value="GH"/>
</dbReference>
<reference evidence="6 7" key="1">
    <citation type="submission" date="2019-05" db="EMBL/GenBank/DDBJ databases">
        <authorList>
            <consortium name="Pathogen Informatics"/>
        </authorList>
    </citation>
    <scope>NUCLEOTIDE SEQUENCE [LARGE SCALE GENOMIC DNA]</scope>
    <source>
        <strain evidence="6 7">NCTC11429</strain>
    </source>
</reference>
<dbReference type="GO" id="GO:0008810">
    <property type="term" value="F:cellulase activity"/>
    <property type="evidence" value="ECO:0007669"/>
    <property type="project" value="UniProtKB-EC"/>
</dbReference>
<comment type="similarity">
    <text evidence="3">Belongs to the glycosyl hydrolase 5 (cellulase A) family.</text>
</comment>
<name>A0A4U9VZD8_9SPHI</name>
<dbReference type="GeneID" id="78465000"/>
<dbReference type="PANTHER" id="PTHR34142:SF1">
    <property type="entry name" value="GLYCOSIDE HYDROLASE FAMILY 5 DOMAIN-CONTAINING PROTEIN"/>
    <property type="match status" value="1"/>
</dbReference>
<dbReference type="STRING" id="1123265.GCA_000686625_03654"/>
<dbReference type="PROSITE" id="PS00659">
    <property type="entry name" value="GLYCOSYL_HYDROL_F5"/>
    <property type="match status" value="1"/>
</dbReference>
<sequence length="329" mass="37402">MKKCLYGSLLMLTLLPSASCRTKLISPQSDARTVVARHGQLRVSGTALVDARSDTVTVHGVSLGWHNWWPRFYNAQTIRWLKKDWNIEVVRAAIGVEPDQGYLQNPETALKSLYEVVDAAIAAGVYVIVDWHAHQLHPQQAKEFFRLVAQKYGTYPNVIYEIFNEPVNTTWVEIQAYAQEVIPAIRAIDPDNIILVGCPNWDQDIHLVADKPLEGFSNLMYTVHFYAGTHKQFLRERTEYALGKGIPIFVSECAGMNADGDGSIDWTEWEAWKKWMARHKLSWIAWSIADKNESCSMITDQQAPASGWSQSQLKPWGKMVRQDLKTINK</sequence>
<dbReference type="InterPro" id="IPR001547">
    <property type="entry name" value="Glyco_hydro_5"/>
</dbReference>
<keyword evidence="4" id="KW-0732">Signal</keyword>
<evidence type="ECO:0000313" key="6">
    <source>
        <dbReference type="EMBL" id="VTR51732.1"/>
    </source>
</evidence>
<evidence type="ECO:0000256" key="1">
    <source>
        <dbReference type="ARBA" id="ARBA00022801"/>
    </source>
</evidence>
<feature type="signal peptide" evidence="4">
    <location>
        <begin position="1"/>
        <end position="19"/>
    </location>
</feature>
<dbReference type="Pfam" id="PF00150">
    <property type="entry name" value="Cellulase"/>
    <property type="match status" value="1"/>
</dbReference>
<keyword evidence="1 3" id="KW-0378">Hydrolase</keyword>
<dbReference type="Gene3D" id="3.20.20.80">
    <property type="entry name" value="Glycosidases"/>
    <property type="match status" value="1"/>
</dbReference>
<keyword evidence="2 3" id="KW-0326">Glycosidase</keyword>
<dbReference type="EC" id="3.2.1.4" evidence="6"/>
<dbReference type="KEGG" id="stha:NCTC11429_04414"/>
<proteinExistence type="inferred from homology"/>
<dbReference type="PANTHER" id="PTHR34142">
    <property type="entry name" value="ENDO-BETA-1,4-GLUCANASE A"/>
    <property type="match status" value="1"/>
</dbReference>
<dbReference type="EMBL" id="LR590484">
    <property type="protein sequence ID" value="VTR51732.1"/>
    <property type="molecule type" value="Genomic_DNA"/>
</dbReference>
<feature type="chain" id="PRO_5020216162" evidence="4">
    <location>
        <begin position="20"/>
        <end position="329"/>
    </location>
</feature>
<evidence type="ECO:0000256" key="2">
    <source>
        <dbReference type="ARBA" id="ARBA00023295"/>
    </source>
</evidence>
<evidence type="ECO:0000259" key="5">
    <source>
        <dbReference type="Pfam" id="PF00150"/>
    </source>
</evidence>
<dbReference type="InterPro" id="IPR018087">
    <property type="entry name" value="Glyco_hydro_5_CS"/>
</dbReference>
<dbReference type="AlphaFoldDB" id="A0A4U9VZD8"/>
<feature type="domain" description="Glycoside hydrolase family 5" evidence="5">
    <location>
        <begin position="49"/>
        <end position="291"/>
    </location>
</feature>
<organism evidence="6 7">
    <name type="scientific">Sphingobacterium thalpophilum</name>
    <dbReference type="NCBI Taxonomy" id="259"/>
    <lineage>
        <taxon>Bacteria</taxon>
        <taxon>Pseudomonadati</taxon>
        <taxon>Bacteroidota</taxon>
        <taxon>Sphingobacteriia</taxon>
        <taxon>Sphingobacteriales</taxon>
        <taxon>Sphingobacteriaceae</taxon>
        <taxon>Sphingobacterium</taxon>
    </lineage>
</organism>
<protein>
    <submittedName>
        <fullName evidence="6">Endoglucanase</fullName>
        <ecNumber evidence="6">3.2.1.4</ecNumber>
    </submittedName>
</protein>
<dbReference type="Proteomes" id="UP000308196">
    <property type="component" value="Chromosome"/>
</dbReference>
<accession>A0A4U9VZD8</accession>
<dbReference type="SUPFAM" id="SSF51445">
    <property type="entry name" value="(Trans)glycosidases"/>
    <property type="match status" value="1"/>
</dbReference>
<evidence type="ECO:0000256" key="4">
    <source>
        <dbReference type="SAM" id="SignalP"/>
    </source>
</evidence>